<dbReference type="Proteomes" id="UP000024635">
    <property type="component" value="Unassembled WGS sequence"/>
</dbReference>
<evidence type="ECO:0000313" key="2">
    <source>
        <dbReference type="Proteomes" id="UP000024635"/>
    </source>
</evidence>
<name>A0A016TET8_9BILA</name>
<protein>
    <submittedName>
        <fullName evidence="1">Uncharacterized protein</fullName>
    </submittedName>
</protein>
<comment type="caution">
    <text evidence="1">The sequence shown here is derived from an EMBL/GenBank/DDBJ whole genome shotgun (WGS) entry which is preliminary data.</text>
</comment>
<evidence type="ECO:0000313" key="1">
    <source>
        <dbReference type="EMBL" id="EYC01165.1"/>
    </source>
</evidence>
<gene>
    <name evidence="1" type="primary">Acey_s0110.g204</name>
    <name evidence="1" type="ORF">Y032_0110g204</name>
</gene>
<dbReference type="AlphaFoldDB" id="A0A016TET8"/>
<proteinExistence type="predicted"/>
<organism evidence="1 2">
    <name type="scientific">Ancylostoma ceylanicum</name>
    <dbReference type="NCBI Taxonomy" id="53326"/>
    <lineage>
        <taxon>Eukaryota</taxon>
        <taxon>Metazoa</taxon>
        <taxon>Ecdysozoa</taxon>
        <taxon>Nematoda</taxon>
        <taxon>Chromadorea</taxon>
        <taxon>Rhabditida</taxon>
        <taxon>Rhabditina</taxon>
        <taxon>Rhabditomorpha</taxon>
        <taxon>Strongyloidea</taxon>
        <taxon>Ancylostomatidae</taxon>
        <taxon>Ancylostomatinae</taxon>
        <taxon>Ancylostoma</taxon>
    </lineage>
</organism>
<accession>A0A016TET8</accession>
<dbReference type="EMBL" id="JARK01001446">
    <property type="protein sequence ID" value="EYC01165.1"/>
    <property type="molecule type" value="Genomic_DNA"/>
</dbReference>
<reference evidence="2" key="1">
    <citation type="journal article" date="2015" name="Nat. Genet.">
        <title>The genome and transcriptome of the zoonotic hookworm Ancylostoma ceylanicum identify infection-specific gene families.</title>
        <authorList>
            <person name="Schwarz E.M."/>
            <person name="Hu Y."/>
            <person name="Antoshechkin I."/>
            <person name="Miller M.M."/>
            <person name="Sternberg P.W."/>
            <person name="Aroian R.V."/>
        </authorList>
    </citation>
    <scope>NUCLEOTIDE SEQUENCE</scope>
    <source>
        <strain evidence="2">HY135</strain>
    </source>
</reference>
<keyword evidence="2" id="KW-1185">Reference proteome</keyword>
<sequence length="71" mass="8147">MVLSAWFFGRRWPWPLYDLERHAPRPRRSSMNPLRDNSVLDSQLVFLLVNIKCNGQLPGKPIFVVAAAIPS</sequence>